<gene>
    <name evidence="16" type="primary">lytS</name>
    <name evidence="16" type="ORF">DSM19430T_10760</name>
</gene>
<evidence type="ECO:0000256" key="12">
    <source>
        <dbReference type="ARBA" id="ARBA00023012"/>
    </source>
</evidence>
<evidence type="ECO:0000256" key="6">
    <source>
        <dbReference type="ARBA" id="ARBA00022679"/>
    </source>
</evidence>
<comment type="subcellular location">
    <subcellularLocation>
        <location evidence="2">Cell membrane</location>
        <topology evidence="2">Multi-pass membrane protein</topology>
    </subcellularLocation>
</comment>
<dbReference type="Pfam" id="PF13185">
    <property type="entry name" value="GAF_2"/>
    <property type="match status" value="1"/>
</dbReference>
<dbReference type="Gene3D" id="3.30.565.10">
    <property type="entry name" value="Histidine kinase-like ATPase, C-terminal domain"/>
    <property type="match status" value="1"/>
</dbReference>
<dbReference type="AlphaFoldDB" id="A0A7J0BTA0"/>
<dbReference type="SMART" id="SM00387">
    <property type="entry name" value="HATPase_c"/>
    <property type="match status" value="1"/>
</dbReference>
<dbReference type="SUPFAM" id="SSF55781">
    <property type="entry name" value="GAF domain-like"/>
    <property type="match status" value="1"/>
</dbReference>
<evidence type="ECO:0000313" key="16">
    <source>
        <dbReference type="EMBL" id="GFM36392.1"/>
    </source>
</evidence>
<protein>
    <recommendedName>
        <fullName evidence="3">histidine kinase</fullName>
        <ecNumber evidence="3">2.7.13.3</ecNumber>
    </recommendedName>
</protein>
<evidence type="ECO:0000256" key="2">
    <source>
        <dbReference type="ARBA" id="ARBA00004651"/>
    </source>
</evidence>
<feature type="transmembrane region" description="Helical" evidence="14">
    <location>
        <begin position="43"/>
        <end position="61"/>
    </location>
</feature>
<keyword evidence="5" id="KW-0597">Phosphoprotein</keyword>
<keyword evidence="8" id="KW-0547">Nucleotide-binding</keyword>
<name>A0A7J0BTA0_9BACT</name>
<evidence type="ECO:0000256" key="11">
    <source>
        <dbReference type="ARBA" id="ARBA00022989"/>
    </source>
</evidence>
<evidence type="ECO:0000256" key="8">
    <source>
        <dbReference type="ARBA" id="ARBA00022741"/>
    </source>
</evidence>
<keyword evidence="13 14" id="KW-0472">Membrane</keyword>
<dbReference type="Proteomes" id="UP000503820">
    <property type="component" value="Unassembled WGS sequence"/>
</dbReference>
<evidence type="ECO:0000256" key="13">
    <source>
        <dbReference type="ARBA" id="ARBA00023136"/>
    </source>
</evidence>
<evidence type="ECO:0000313" key="17">
    <source>
        <dbReference type="Proteomes" id="UP000503820"/>
    </source>
</evidence>
<evidence type="ECO:0000256" key="14">
    <source>
        <dbReference type="SAM" id="Phobius"/>
    </source>
</evidence>
<dbReference type="Pfam" id="PF07694">
    <property type="entry name" value="5TM-5TMR_LYT"/>
    <property type="match status" value="1"/>
</dbReference>
<feature type="transmembrane region" description="Helical" evidence="14">
    <location>
        <begin position="170"/>
        <end position="194"/>
    </location>
</feature>
<proteinExistence type="predicted"/>
<organism evidence="16 17">
    <name type="scientific">Desulfovibrio psychrotolerans</name>
    <dbReference type="NCBI Taxonomy" id="415242"/>
    <lineage>
        <taxon>Bacteria</taxon>
        <taxon>Pseudomonadati</taxon>
        <taxon>Thermodesulfobacteriota</taxon>
        <taxon>Desulfovibrionia</taxon>
        <taxon>Desulfovibrionales</taxon>
        <taxon>Desulfovibrionaceae</taxon>
        <taxon>Desulfovibrio</taxon>
    </lineage>
</organism>
<reference evidence="16 17" key="1">
    <citation type="submission" date="2020-05" db="EMBL/GenBank/DDBJ databases">
        <title>Draft genome sequence of Desulfovibrio psychrotolerans JS1T.</title>
        <authorList>
            <person name="Ueno A."/>
            <person name="Tamazawa S."/>
            <person name="Tamamura S."/>
            <person name="Murakami T."/>
            <person name="Kiyama T."/>
            <person name="Inomata H."/>
            <person name="Amano Y."/>
            <person name="Miyakawa K."/>
            <person name="Tamaki H."/>
            <person name="Naganuma T."/>
            <person name="Kaneko K."/>
        </authorList>
    </citation>
    <scope>NUCLEOTIDE SEQUENCE [LARGE SCALE GENOMIC DNA]</scope>
    <source>
        <strain evidence="16 17">JS1</strain>
    </source>
</reference>
<dbReference type="InterPro" id="IPR005467">
    <property type="entry name" value="His_kinase_dom"/>
</dbReference>
<evidence type="ECO:0000256" key="3">
    <source>
        <dbReference type="ARBA" id="ARBA00012438"/>
    </source>
</evidence>
<dbReference type="InterPro" id="IPR036890">
    <property type="entry name" value="HATPase_C_sf"/>
</dbReference>
<dbReference type="InterPro" id="IPR003018">
    <property type="entry name" value="GAF"/>
</dbReference>
<dbReference type="InterPro" id="IPR010559">
    <property type="entry name" value="Sig_transdc_His_kin_internal"/>
</dbReference>
<dbReference type="EC" id="2.7.13.3" evidence="3"/>
<keyword evidence="17" id="KW-1185">Reference proteome</keyword>
<dbReference type="PROSITE" id="PS50109">
    <property type="entry name" value="HIS_KIN"/>
    <property type="match status" value="1"/>
</dbReference>
<keyword evidence="12" id="KW-0902">Two-component regulatory system</keyword>
<evidence type="ECO:0000256" key="5">
    <source>
        <dbReference type="ARBA" id="ARBA00022553"/>
    </source>
</evidence>
<dbReference type="EMBL" id="BLVP01000005">
    <property type="protein sequence ID" value="GFM36392.1"/>
    <property type="molecule type" value="Genomic_DNA"/>
</dbReference>
<dbReference type="Gene3D" id="3.30.450.40">
    <property type="match status" value="1"/>
</dbReference>
<dbReference type="GO" id="GO:0005886">
    <property type="term" value="C:plasma membrane"/>
    <property type="evidence" value="ECO:0007669"/>
    <property type="project" value="UniProtKB-SubCell"/>
</dbReference>
<dbReference type="PANTHER" id="PTHR34220">
    <property type="entry name" value="SENSOR HISTIDINE KINASE YPDA"/>
    <property type="match status" value="1"/>
</dbReference>
<dbReference type="InterPro" id="IPR029016">
    <property type="entry name" value="GAF-like_dom_sf"/>
</dbReference>
<keyword evidence="7 14" id="KW-0812">Transmembrane</keyword>
<dbReference type="Pfam" id="PF02518">
    <property type="entry name" value="HATPase_c"/>
    <property type="match status" value="1"/>
</dbReference>
<feature type="transmembrane region" description="Helical" evidence="14">
    <location>
        <begin position="73"/>
        <end position="98"/>
    </location>
</feature>
<evidence type="ECO:0000256" key="7">
    <source>
        <dbReference type="ARBA" id="ARBA00022692"/>
    </source>
</evidence>
<evidence type="ECO:0000256" key="10">
    <source>
        <dbReference type="ARBA" id="ARBA00022840"/>
    </source>
</evidence>
<feature type="domain" description="Histidine kinase" evidence="15">
    <location>
        <begin position="399"/>
        <end position="564"/>
    </location>
</feature>
<evidence type="ECO:0000256" key="1">
    <source>
        <dbReference type="ARBA" id="ARBA00000085"/>
    </source>
</evidence>
<keyword evidence="10" id="KW-0067">ATP-binding</keyword>
<dbReference type="Gene3D" id="1.10.1760.20">
    <property type="match status" value="1"/>
</dbReference>
<dbReference type="InterPro" id="IPR003594">
    <property type="entry name" value="HATPase_dom"/>
</dbReference>
<dbReference type="GO" id="GO:0000155">
    <property type="term" value="F:phosphorelay sensor kinase activity"/>
    <property type="evidence" value="ECO:0007669"/>
    <property type="project" value="InterPro"/>
</dbReference>
<keyword evidence="6" id="KW-0808">Transferase</keyword>
<feature type="transmembrane region" description="Helical" evidence="14">
    <location>
        <begin position="104"/>
        <end position="126"/>
    </location>
</feature>
<dbReference type="PANTHER" id="PTHR34220:SF7">
    <property type="entry name" value="SENSOR HISTIDINE KINASE YPDA"/>
    <property type="match status" value="1"/>
</dbReference>
<dbReference type="InterPro" id="IPR050640">
    <property type="entry name" value="Bact_2-comp_sensor_kinase"/>
</dbReference>
<comment type="catalytic activity">
    <reaction evidence="1">
        <text>ATP + protein L-histidine = ADP + protein N-phospho-L-histidine.</text>
        <dbReference type="EC" id="2.7.13.3"/>
    </reaction>
</comment>
<keyword evidence="4" id="KW-1003">Cell membrane</keyword>
<dbReference type="Pfam" id="PF06580">
    <property type="entry name" value="His_kinase"/>
    <property type="match status" value="1"/>
</dbReference>
<evidence type="ECO:0000259" key="15">
    <source>
        <dbReference type="PROSITE" id="PS50109"/>
    </source>
</evidence>
<dbReference type="GO" id="GO:0005524">
    <property type="term" value="F:ATP binding"/>
    <property type="evidence" value="ECO:0007669"/>
    <property type="project" value="UniProtKB-KW"/>
</dbReference>
<keyword evidence="9" id="KW-0418">Kinase</keyword>
<dbReference type="RefSeq" id="WP_174409066.1">
    <property type="nucleotide sequence ID" value="NZ_BLVP01000005.1"/>
</dbReference>
<evidence type="ECO:0000256" key="4">
    <source>
        <dbReference type="ARBA" id="ARBA00022475"/>
    </source>
</evidence>
<dbReference type="InterPro" id="IPR011620">
    <property type="entry name" value="Sig_transdc_His_kinase_LytS_TM"/>
</dbReference>
<evidence type="ECO:0000256" key="9">
    <source>
        <dbReference type="ARBA" id="ARBA00022777"/>
    </source>
</evidence>
<feature type="transmembrane region" description="Helical" evidence="14">
    <location>
        <begin position="7"/>
        <end position="31"/>
    </location>
</feature>
<keyword evidence="11 14" id="KW-1133">Transmembrane helix</keyword>
<accession>A0A7J0BTA0</accession>
<sequence>MTTEVLLGVLIERFGLVVAAAFLLLSLRPLARFGGSHSSSVNTAFYVAFFGLFGILGTYSGNDIHQSVANLRAMAVITGGLFGGPVVGAGAGLIAGLHRNLIDIGGFSAIPCGLATFLEGLAAGLVARKMGDGLDWRAAGILGLVGESVHMGLVLLLSRPFEDALHLVQIIGMPMIVVNTLGAILFVQIINVVFKDREKRDPDMAEQILAIANQTVPHLRGGLNAESARETVRIIFDGIPVAAVSITDDKTILAHIGKGDDHHNAGAPINTMGTRNVLETGEPVFLNAPEDIGCRHAGCPLHSGIVVPLRKGDRIIGTLKFYGSKSDPLDRIRYELAKGLGSLFSTQLELEDLHLQTRMLAHAEIRRLQAQINPHFLFNSLNTIAAFCRTNADKARELLLDLSRYMRRNLDSSRGFIPLSDELQQVQAYLAIEQARFGDRIRVQMDVSDGCEDWPVPPLLIQPIVENGVKHGISRREEGGLIKLTIAREGEELRVAVEDNGVGMRPEQVRKLFEQSDMESASEGIGVMNCHHRLARMFGPEYGLRIDSMPGEGTQVLFRIPRLATLH</sequence>
<dbReference type="SUPFAM" id="SSF55874">
    <property type="entry name" value="ATPase domain of HSP90 chaperone/DNA topoisomerase II/histidine kinase"/>
    <property type="match status" value="1"/>
</dbReference>
<feature type="transmembrane region" description="Helical" evidence="14">
    <location>
        <begin position="138"/>
        <end position="158"/>
    </location>
</feature>
<dbReference type="GO" id="GO:0071555">
    <property type="term" value="P:cell wall organization"/>
    <property type="evidence" value="ECO:0007669"/>
    <property type="project" value="InterPro"/>
</dbReference>
<comment type="caution">
    <text evidence="16">The sequence shown here is derived from an EMBL/GenBank/DDBJ whole genome shotgun (WGS) entry which is preliminary data.</text>
</comment>